<feature type="region of interest" description="Disordered" evidence="1">
    <location>
        <begin position="189"/>
        <end position="219"/>
    </location>
</feature>
<proteinExistence type="predicted"/>
<protein>
    <submittedName>
        <fullName evidence="4">POU domain protein</fullName>
    </submittedName>
</protein>
<feature type="compositionally biased region" description="Polar residues" evidence="1">
    <location>
        <begin position="349"/>
        <end position="364"/>
    </location>
</feature>
<feature type="compositionally biased region" description="Low complexity" evidence="1">
    <location>
        <begin position="597"/>
        <end position="612"/>
    </location>
</feature>
<feature type="compositionally biased region" description="Basic and acidic residues" evidence="1">
    <location>
        <begin position="587"/>
        <end position="596"/>
    </location>
</feature>
<feature type="compositionally biased region" description="Polar residues" evidence="1">
    <location>
        <begin position="300"/>
        <end position="328"/>
    </location>
</feature>
<feature type="region of interest" description="Disordered" evidence="1">
    <location>
        <begin position="300"/>
        <end position="490"/>
    </location>
</feature>
<reference evidence="2 3" key="2">
    <citation type="submission" date="2018-11" db="EMBL/GenBank/DDBJ databases">
        <authorList>
            <consortium name="Pathogen Informatics"/>
        </authorList>
    </citation>
    <scope>NUCLEOTIDE SEQUENCE [LARGE SCALE GENOMIC DNA]</scope>
    <source>
        <strain evidence="2 3">Egypt</strain>
    </source>
</reference>
<feature type="compositionally biased region" description="Polar residues" evidence="1">
    <location>
        <begin position="458"/>
        <end position="490"/>
    </location>
</feature>
<feature type="region of interest" description="Disordered" evidence="1">
    <location>
        <begin position="37"/>
        <end position="61"/>
    </location>
</feature>
<feature type="region of interest" description="Disordered" evidence="1">
    <location>
        <begin position="587"/>
        <end position="668"/>
    </location>
</feature>
<accession>A0A183B2Z3</accession>
<evidence type="ECO:0000256" key="1">
    <source>
        <dbReference type="SAM" id="MobiDB-lite"/>
    </source>
</evidence>
<feature type="compositionally biased region" description="Polar residues" evidence="1">
    <location>
        <begin position="393"/>
        <end position="420"/>
    </location>
</feature>
<dbReference type="WBParaSite" id="ECPE_0001361701-mRNA-1">
    <property type="protein sequence ID" value="ECPE_0001361701-mRNA-1"/>
    <property type="gene ID" value="ECPE_0001361701"/>
</dbReference>
<feature type="compositionally biased region" description="Polar residues" evidence="1">
    <location>
        <begin position="40"/>
        <end position="61"/>
    </location>
</feature>
<gene>
    <name evidence="2" type="ORF">ECPE_LOCUS13578</name>
</gene>
<feature type="compositionally biased region" description="Polar residues" evidence="1">
    <location>
        <begin position="650"/>
        <end position="668"/>
    </location>
</feature>
<name>A0A183B2Z3_9TREM</name>
<feature type="compositionally biased region" description="Basic and acidic residues" evidence="1">
    <location>
        <begin position="206"/>
        <end position="219"/>
    </location>
</feature>
<organism evidence="4">
    <name type="scientific">Echinostoma caproni</name>
    <dbReference type="NCBI Taxonomy" id="27848"/>
    <lineage>
        <taxon>Eukaryota</taxon>
        <taxon>Metazoa</taxon>
        <taxon>Spiralia</taxon>
        <taxon>Lophotrochozoa</taxon>
        <taxon>Platyhelminthes</taxon>
        <taxon>Trematoda</taxon>
        <taxon>Digenea</taxon>
        <taxon>Plagiorchiida</taxon>
        <taxon>Echinostomata</taxon>
        <taxon>Echinostomatoidea</taxon>
        <taxon>Echinostomatidae</taxon>
        <taxon>Echinostoma</taxon>
    </lineage>
</organism>
<feature type="compositionally biased region" description="Basic and acidic residues" evidence="1">
    <location>
        <begin position="377"/>
        <end position="392"/>
    </location>
</feature>
<feature type="compositionally biased region" description="Basic and acidic residues" evidence="1">
    <location>
        <begin position="189"/>
        <end position="198"/>
    </location>
</feature>
<dbReference type="Proteomes" id="UP000272942">
    <property type="component" value="Unassembled WGS sequence"/>
</dbReference>
<evidence type="ECO:0000313" key="3">
    <source>
        <dbReference type="Proteomes" id="UP000272942"/>
    </source>
</evidence>
<evidence type="ECO:0000313" key="2">
    <source>
        <dbReference type="EMBL" id="VDP90850.1"/>
    </source>
</evidence>
<evidence type="ECO:0000313" key="4">
    <source>
        <dbReference type="WBParaSite" id="ECPE_0001361701-mRNA-1"/>
    </source>
</evidence>
<dbReference type="EMBL" id="UZAN01055434">
    <property type="protein sequence ID" value="VDP90850.1"/>
    <property type="molecule type" value="Genomic_DNA"/>
</dbReference>
<keyword evidence="3" id="KW-1185">Reference proteome</keyword>
<sequence>MVPNSSVEETRNISHLKTSGAGQMSVLTHSLAGMDLGSGLSATENESQVNSGPSHLQPVTPNSTLMTLASLISMNPALASLSLPYTGQNMGNTTGSDFASTASAISPGFLAALAQYLNVQPHVSGHQSVSPMQQLAETAQLAAQLAAMVGAHSPDQTPMQPAQALALAQLVMSQATSLSEQSWASLSKRDATTAEHTPDSSVVDSVNRRVEKNTSDELSRNRGHIVQDSVGVGATGDDSRSEIQSVWSAGFGTNNAGSVVSPRAADGRAVTKGISDAQMNCDADRTRDCTVRTSGSTVAAFSTPRSQAKGQSKAATQRPTANLSSGKCQNGLIPGSTRDVHATTGVPEGSNSIPSTMNTNTPNANWRWPAGSTLPDSMKKTDQLGAVDRDPGQKSSPSAKQLANQWVNKVKQTPVKSNAAVSARGASGNGDTRINTSSQQSSGKGVNKVIASQAKPAAQTSPANGNIRSPLKSSGTTPTNPNKSVHVVSTTASPQLSVSYQATTIALDPDRTAEHELEQLIQWCQTRLSSFPMREKVDIPTVVELLATLDAPYEVERMVQTFLGESARTSQFVKDFLDHRRPFWQLHRERRERESQVKSSSKSQSGSSHVQSNGPRSGDKKKRTTHAQDNTGRITSTSGCNGGLAWHMVGSSNQGNHTDPTQDNEVSS</sequence>
<feature type="compositionally biased region" description="Polar residues" evidence="1">
    <location>
        <begin position="627"/>
        <end position="639"/>
    </location>
</feature>
<reference evidence="4" key="1">
    <citation type="submission" date="2016-06" db="UniProtKB">
        <authorList>
            <consortium name="WormBaseParasite"/>
        </authorList>
    </citation>
    <scope>IDENTIFICATION</scope>
</reference>
<dbReference type="AlphaFoldDB" id="A0A183B2Z3"/>
<feature type="compositionally biased region" description="Polar residues" evidence="1">
    <location>
        <begin position="429"/>
        <end position="444"/>
    </location>
</feature>
<dbReference type="OrthoDB" id="6280640at2759"/>